<evidence type="ECO:0000256" key="6">
    <source>
        <dbReference type="SAM" id="SignalP"/>
    </source>
</evidence>
<feature type="chain" id="PRO_5014094212" description="Bifunctional inhibitor/plant lipid transfer protein/seed storage helical domain-containing protein" evidence="6">
    <location>
        <begin position="23"/>
        <end position="152"/>
    </location>
</feature>
<gene>
    <name evidence="8" type="ORF">BRADI_1g50290v3</name>
</gene>
<evidence type="ECO:0000256" key="3">
    <source>
        <dbReference type="ARBA" id="ARBA00023129"/>
    </source>
</evidence>
<dbReference type="FunCoup" id="I1H1D2">
    <property type="interactions" value="9"/>
</dbReference>
<dbReference type="CDD" id="cd00261">
    <property type="entry name" value="AAI_SS"/>
    <property type="match status" value="1"/>
</dbReference>
<comment type="function">
    <text evidence="5">Seed storage protein. Not integrated in the gluten polymer through disulfide bonds, unless incorporated by reduction and reoxidation during dough making. Increases dough strength and bread volume, but decreases dough stability when added into a base wheat flour.</text>
</comment>
<evidence type="ECO:0000313" key="9">
    <source>
        <dbReference type="EnsemblPlants" id="KQK19759"/>
    </source>
</evidence>
<dbReference type="Gramene" id="KQK19759">
    <property type="protein sequence ID" value="KQK19759"/>
    <property type="gene ID" value="BRADI_1g50290v3"/>
</dbReference>
<keyword evidence="10" id="KW-1185">Reference proteome</keyword>
<dbReference type="HOGENOM" id="CLU_081977_0_0_1"/>
<evidence type="ECO:0000259" key="7">
    <source>
        <dbReference type="SMART" id="SM00499"/>
    </source>
</evidence>
<dbReference type="InterPro" id="IPR016140">
    <property type="entry name" value="Bifunc_inhib/LTP/seed_store"/>
</dbReference>
<proteinExistence type="inferred from homology"/>
<dbReference type="eggNOG" id="ENOG502R3UJ">
    <property type="taxonomic scope" value="Eukaryota"/>
</dbReference>
<organism evidence="9">
    <name type="scientific">Brachypodium distachyon</name>
    <name type="common">Purple false brome</name>
    <name type="synonym">Trachynia distachya</name>
    <dbReference type="NCBI Taxonomy" id="15368"/>
    <lineage>
        <taxon>Eukaryota</taxon>
        <taxon>Viridiplantae</taxon>
        <taxon>Streptophyta</taxon>
        <taxon>Embryophyta</taxon>
        <taxon>Tracheophyta</taxon>
        <taxon>Spermatophyta</taxon>
        <taxon>Magnoliopsida</taxon>
        <taxon>Liliopsida</taxon>
        <taxon>Poales</taxon>
        <taxon>Poaceae</taxon>
        <taxon>BOP clade</taxon>
        <taxon>Pooideae</taxon>
        <taxon>Stipodae</taxon>
        <taxon>Brachypodieae</taxon>
        <taxon>Brachypodium</taxon>
    </lineage>
</organism>
<dbReference type="STRING" id="15368.I1H1D2"/>
<protein>
    <recommendedName>
        <fullName evidence="7">Bifunctional inhibitor/plant lipid transfer protein/seed storage helical domain-containing protein</fullName>
    </recommendedName>
</protein>
<reference evidence="8 9" key="1">
    <citation type="journal article" date="2010" name="Nature">
        <title>Genome sequencing and analysis of the model grass Brachypodium distachyon.</title>
        <authorList>
            <consortium name="International Brachypodium Initiative"/>
        </authorList>
    </citation>
    <scope>NUCLEOTIDE SEQUENCE [LARGE SCALE GENOMIC DNA]</scope>
    <source>
        <strain evidence="8 9">Bd21</strain>
    </source>
</reference>
<dbReference type="Gene3D" id="1.10.110.10">
    <property type="entry name" value="Plant lipid-transfer and hydrophobic proteins"/>
    <property type="match status" value="1"/>
</dbReference>
<dbReference type="Proteomes" id="UP000008810">
    <property type="component" value="Chromosome 1"/>
</dbReference>
<dbReference type="EnsemblPlants" id="KQK19759">
    <property type="protein sequence ID" value="KQK19759"/>
    <property type="gene ID" value="BRADI_1g50290v3"/>
</dbReference>
<evidence type="ECO:0000256" key="5">
    <source>
        <dbReference type="ARBA" id="ARBA00037429"/>
    </source>
</evidence>
<dbReference type="ExpressionAtlas" id="I1H1D2">
    <property type="expression patterns" value="baseline"/>
</dbReference>
<evidence type="ECO:0000313" key="10">
    <source>
        <dbReference type="Proteomes" id="UP000008810"/>
    </source>
</evidence>
<evidence type="ECO:0000256" key="1">
    <source>
        <dbReference type="ARBA" id="ARBA00022729"/>
    </source>
</evidence>
<keyword evidence="2" id="KW-0758">Storage protein</keyword>
<accession>I1H1D2</accession>
<feature type="domain" description="Bifunctional inhibitor/plant lipid transfer protein/seed storage helical" evidence="7">
    <location>
        <begin position="39"/>
        <end position="139"/>
    </location>
</feature>
<name>I1H1D2_BRADI</name>
<sequence length="152" mass="17691">MYRLHTLFVLALLALVVTSAVAQSDTTCSQEYGEQSEQCEQQQQQQWQKQMTPCMKFLQQQCSLVTLPLVQWRMWQLSNCHAMQQQCCKQLVQIPEQSRCEAIQSMAQAIMQPQDQPEIIRMALQTLPSMCSVHVPEYCTAIPRFDYYDYDS</sequence>
<reference evidence="8" key="2">
    <citation type="submission" date="2017-06" db="EMBL/GenBank/DDBJ databases">
        <title>WGS assembly of Brachypodium distachyon.</title>
        <authorList>
            <consortium name="The International Brachypodium Initiative"/>
            <person name="Lucas S."/>
            <person name="Harmon-Smith M."/>
            <person name="Lail K."/>
            <person name="Tice H."/>
            <person name="Grimwood J."/>
            <person name="Bruce D."/>
            <person name="Barry K."/>
            <person name="Shu S."/>
            <person name="Lindquist E."/>
            <person name="Wang M."/>
            <person name="Pitluck S."/>
            <person name="Vogel J.P."/>
            <person name="Garvin D.F."/>
            <person name="Mockler T.C."/>
            <person name="Schmutz J."/>
            <person name="Rokhsar D."/>
            <person name="Bevan M.W."/>
        </authorList>
    </citation>
    <scope>NUCLEOTIDE SEQUENCE</scope>
    <source>
        <strain evidence="8">Bd21</strain>
    </source>
</reference>
<comment type="similarity">
    <text evidence="4">Belongs to the prolamin family.</text>
</comment>
<dbReference type="AlphaFoldDB" id="I1H1D2"/>
<dbReference type="OMA" id="EFLQHEC"/>
<evidence type="ECO:0000256" key="2">
    <source>
        <dbReference type="ARBA" id="ARBA00022761"/>
    </source>
</evidence>
<dbReference type="OrthoDB" id="692815at2759"/>
<keyword evidence="1 6" id="KW-0732">Signal</keyword>
<dbReference type="EMBL" id="CM000880">
    <property type="protein sequence ID" value="KQK19759.1"/>
    <property type="molecule type" value="Genomic_DNA"/>
</dbReference>
<dbReference type="PRINTS" id="PR00208">
    <property type="entry name" value="GLIADGLUTEN"/>
</dbReference>
<dbReference type="SUPFAM" id="SSF47699">
    <property type="entry name" value="Bifunctional inhibitor/lipid-transfer protein/seed storage 2S albumin"/>
    <property type="match status" value="1"/>
</dbReference>
<reference evidence="9" key="3">
    <citation type="submission" date="2018-08" db="UniProtKB">
        <authorList>
            <consortium name="EnsemblPlants"/>
        </authorList>
    </citation>
    <scope>IDENTIFICATION</scope>
    <source>
        <strain evidence="9">cv. Bd21</strain>
    </source>
</reference>
<dbReference type="InterPro" id="IPR001954">
    <property type="entry name" value="Glia_glutenin"/>
</dbReference>
<dbReference type="InterPro" id="IPR036312">
    <property type="entry name" value="Bifun_inhib/LTP/seed_sf"/>
</dbReference>
<dbReference type="Pfam" id="PF13016">
    <property type="entry name" value="Gliadin"/>
    <property type="match status" value="1"/>
</dbReference>
<feature type="signal peptide" evidence="6">
    <location>
        <begin position="1"/>
        <end position="22"/>
    </location>
</feature>
<dbReference type="PANTHER" id="PTHR33454">
    <property type="entry name" value="PROLAMIN PPROL 14P"/>
    <property type="match status" value="1"/>
</dbReference>
<evidence type="ECO:0000313" key="8">
    <source>
        <dbReference type="EMBL" id="KQK19759.1"/>
    </source>
</evidence>
<dbReference type="SMART" id="SM00499">
    <property type="entry name" value="AAI"/>
    <property type="match status" value="1"/>
</dbReference>
<dbReference type="InParanoid" id="I1H1D2"/>
<dbReference type="GO" id="GO:0045735">
    <property type="term" value="F:nutrient reservoir activity"/>
    <property type="evidence" value="ECO:0007669"/>
    <property type="project" value="UniProtKB-KW"/>
</dbReference>
<evidence type="ECO:0000256" key="4">
    <source>
        <dbReference type="ARBA" id="ARBA00023784"/>
    </source>
</evidence>
<dbReference type="PANTHER" id="PTHR33454:SF19">
    <property type="entry name" value="PROLAMIN PPROL 14P"/>
    <property type="match status" value="1"/>
</dbReference>
<keyword evidence="3" id="KW-0708">Seed storage protein</keyword>